<organism evidence="2">
    <name type="scientific">Panicum hallii</name>
    <dbReference type="NCBI Taxonomy" id="206008"/>
    <lineage>
        <taxon>Eukaryota</taxon>
        <taxon>Viridiplantae</taxon>
        <taxon>Streptophyta</taxon>
        <taxon>Embryophyta</taxon>
        <taxon>Tracheophyta</taxon>
        <taxon>Spermatophyta</taxon>
        <taxon>Magnoliopsida</taxon>
        <taxon>Liliopsida</taxon>
        <taxon>Poales</taxon>
        <taxon>Poaceae</taxon>
        <taxon>PACMAD clade</taxon>
        <taxon>Panicoideae</taxon>
        <taxon>Panicodae</taxon>
        <taxon>Paniceae</taxon>
        <taxon>Panicinae</taxon>
        <taxon>Panicum</taxon>
        <taxon>Panicum sect. Panicum</taxon>
    </lineage>
</organism>
<sequence>MAAVAMTRRNQRRRGPHTRARPAEARGPAGALPRAPAREAPRNAPGARPRAGPRAPAVALQAQELPCRSGCRRASRRACCRWRGNGPSGQAAAACAVAAAPTVASNRMARASRKPQLILEARALTL</sequence>
<evidence type="ECO:0000256" key="1">
    <source>
        <dbReference type="SAM" id="MobiDB-lite"/>
    </source>
</evidence>
<feature type="compositionally biased region" description="Low complexity" evidence="1">
    <location>
        <begin position="42"/>
        <end position="57"/>
    </location>
</feature>
<dbReference type="EMBL" id="CM008046">
    <property type="protein sequence ID" value="PVH66462.1"/>
    <property type="molecule type" value="Genomic_DNA"/>
</dbReference>
<dbReference type="AlphaFoldDB" id="A0A2T8KWF0"/>
<feature type="region of interest" description="Disordered" evidence="1">
    <location>
        <begin position="1"/>
        <end position="57"/>
    </location>
</feature>
<accession>A0A2T8KWF0</accession>
<feature type="compositionally biased region" description="Low complexity" evidence="1">
    <location>
        <begin position="25"/>
        <end position="35"/>
    </location>
</feature>
<reference evidence="2" key="1">
    <citation type="submission" date="2018-04" db="EMBL/GenBank/DDBJ databases">
        <title>WGS assembly of Panicum hallii.</title>
        <authorList>
            <person name="Lovell J."/>
            <person name="Jenkins J."/>
            <person name="Lowry D."/>
            <person name="Mamidi S."/>
            <person name="Sreedasyam A."/>
            <person name="Weng X."/>
            <person name="Barry K."/>
            <person name="Bonette J."/>
            <person name="Campitelli B."/>
            <person name="Daum C."/>
            <person name="Gordon S."/>
            <person name="Gould B."/>
            <person name="Lipzen A."/>
            <person name="Macqueen A."/>
            <person name="Palacio-Mejia J."/>
            <person name="Plott C."/>
            <person name="Shakirov E."/>
            <person name="Shu S."/>
            <person name="Yoshinaga Y."/>
            <person name="Zane M."/>
            <person name="Rokhsar D."/>
            <person name="Grimwood J."/>
            <person name="Schmutz J."/>
            <person name="Juenger T."/>
        </authorList>
    </citation>
    <scope>NUCLEOTIDE SEQUENCE [LARGE SCALE GENOMIC DNA]</scope>
    <source>
        <strain evidence="2">FIL2</strain>
    </source>
</reference>
<protein>
    <submittedName>
        <fullName evidence="2">Uncharacterized protein</fullName>
    </submittedName>
</protein>
<dbReference type="Gramene" id="PVH66462">
    <property type="protein sequence ID" value="PVH66462"/>
    <property type="gene ID" value="PAHAL_1G252600"/>
</dbReference>
<gene>
    <name evidence="2" type="ORF">PAHAL_1G252600</name>
</gene>
<evidence type="ECO:0000313" key="2">
    <source>
        <dbReference type="EMBL" id="PVH66462.1"/>
    </source>
</evidence>
<name>A0A2T8KWF0_9POAL</name>
<dbReference type="Proteomes" id="UP000243499">
    <property type="component" value="Chromosome 1"/>
</dbReference>
<feature type="compositionally biased region" description="Basic residues" evidence="1">
    <location>
        <begin position="9"/>
        <end position="20"/>
    </location>
</feature>
<proteinExistence type="predicted"/>